<name>A0ABN7S905_OIKDI</name>
<dbReference type="Proteomes" id="UP001158576">
    <property type="component" value="Chromosome XSR"/>
</dbReference>
<protein>
    <submittedName>
        <fullName evidence="1">Oidioi.mRNA.OKI2018_I69.XSR.g13973.t1.cds</fullName>
    </submittedName>
</protein>
<proteinExistence type="predicted"/>
<evidence type="ECO:0000313" key="2">
    <source>
        <dbReference type="Proteomes" id="UP001158576"/>
    </source>
</evidence>
<organism evidence="1 2">
    <name type="scientific">Oikopleura dioica</name>
    <name type="common">Tunicate</name>
    <dbReference type="NCBI Taxonomy" id="34765"/>
    <lineage>
        <taxon>Eukaryota</taxon>
        <taxon>Metazoa</taxon>
        <taxon>Chordata</taxon>
        <taxon>Tunicata</taxon>
        <taxon>Appendicularia</taxon>
        <taxon>Copelata</taxon>
        <taxon>Oikopleuridae</taxon>
        <taxon>Oikopleura</taxon>
    </lineage>
</organism>
<reference evidence="1 2" key="1">
    <citation type="submission" date="2021-04" db="EMBL/GenBank/DDBJ databases">
        <authorList>
            <person name="Bliznina A."/>
        </authorList>
    </citation>
    <scope>NUCLEOTIDE SEQUENCE [LARGE SCALE GENOMIC DNA]</scope>
</reference>
<keyword evidence="2" id="KW-1185">Reference proteome</keyword>
<dbReference type="EMBL" id="OU015569">
    <property type="protein sequence ID" value="CAG5094979.1"/>
    <property type="molecule type" value="Genomic_DNA"/>
</dbReference>
<gene>
    <name evidence="1" type="ORF">OKIOD_LOCUS5531</name>
</gene>
<evidence type="ECO:0000313" key="1">
    <source>
        <dbReference type="EMBL" id="CAG5094979.1"/>
    </source>
</evidence>
<sequence>MKISPLFLPFSHSELLDSTAQQKSVNPLADFQISLVKLIQRARDDLAPSDGQLAMRSVSSNSDNLSASLIESNLNPYLSMPPSPAFRGQIVQYGAFTLLWERVNINSLLSVLPK</sequence>
<accession>A0ABN7S905</accession>